<dbReference type="Proteomes" id="UP000095284">
    <property type="component" value="Unplaced"/>
</dbReference>
<keyword evidence="1" id="KW-0732">Signal</keyword>
<dbReference type="Proteomes" id="UP000582659">
    <property type="component" value="Unassembled WGS sequence"/>
</dbReference>
<dbReference type="EMBL" id="CAJFDI010000004">
    <property type="protein sequence ID" value="CAD5226490.1"/>
    <property type="molecule type" value="Genomic_DNA"/>
</dbReference>
<reference evidence="5" key="1">
    <citation type="submission" date="2016-11" db="UniProtKB">
        <authorList>
            <consortium name="WormBaseParasite"/>
        </authorList>
    </citation>
    <scope>IDENTIFICATION</scope>
</reference>
<gene>
    <name evidence="2" type="ORF">BXYJ_LOCUS9076</name>
</gene>
<protein>
    <submittedName>
        <fullName evidence="2">(pine wood nematode) hypothetical protein</fullName>
    </submittedName>
</protein>
<name>A0A1I7RH91_BURXY</name>
<proteinExistence type="predicted"/>
<feature type="chain" id="PRO_5036021787" evidence="1">
    <location>
        <begin position="20"/>
        <end position="216"/>
    </location>
</feature>
<evidence type="ECO:0000313" key="4">
    <source>
        <dbReference type="Proteomes" id="UP000659654"/>
    </source>
</evidence>
<reference evidence="2" key="2">
    <citation type="submission" date="2020-09" db="EMBL/GenBank/DDBJ databases">
        <authorList>
            <person name="Kikuchi T."/>
        </authorList>
    </citation>
    <scope>NUCLEOTIDE SEQUENCE</scope>
    <source>
        <strain evidence="2">Ka4C1</strain>
    </source>
</reference>
<dbReference type="Proteomes" id="UP000659654">
    <property type="component" value="Unassembled WGS sequence"/>
</dbReference>
<dbReference type="WBParaSite" id="BXY_0006800.1">
    <property type="protein sequence ID" value="BXY_0006800.1"/>
    <property type="gene ID" value="BXY_0006800"/>
</dbReference>
<keyword evidence="4" id="KW-1185">Reference proteome</keyword>
<dbReference type="OrthoDB" id="10387999at2759"/>
<evidence type="ECO:0000313" key="5">
    <source>
        <dbReference type="WBParaSite" id="BXY_0006800.1"/>
    </source>
</evidence>
<evidence type="ECO:0000256" key="1">
    <source>
        <dbReference type="SAM" id="SignalP"/>
    </source>
</evidence>
<sequence>MSRLLVFVCFCLIISPNEAFLKGVSQCSERQLISIKQCFFKYMEEVYEDINDVLLPTALKELLYRMTKENSECRKFWNLAMCFKFLDPCYDNIWDSLQRTKLNAAFSYKYSMCSGMDSKKALFAVKCLDNYERDHVCEKNMQMSKDMEVCTSQGHKIFKCLNSKTTRQLCGELDESEHTVVCQLYTFRRVIPCLQNNCALRYLEDNYEDSEEKEEL</sequence>
<evidence type="ECO:0000313" key="3">
    <source>
        <dbReference type="Proteomes" id="UP000095284"/>
    </source>
</evidence>
<dbReference type="SMR" id="A0A1I7RH91"/>
<accession>A0A1I7RH91</accession>
<organism evidence="3 5">
    <name type="scientific">Bursaphelenchus xylophilus</name>
    <name type="common">Pinewood nematode worm</name>
    <name type="synonym">Aphelenchoides xylophilus</name>
    <dbReference type="NCBI Taxonomy" id="6326"/>
    <lineage>
        <taxon>Eukaryota</taxon>
        <taxon>Metazoa</taxon>
        <taxon>Ecdysozoa</taxon>
        <taxon>Nematoda</taxon>
        <taxon>Chromadorea</taxon>
        <taxon>Rhabditida</taxon>
        <taxon>Tylenchina</taxon>
        <taxon>Tylenchomorpha</taxon>
        <taxon>Aphelenchoidea</taxon>
        <taxon>Aphelenchoididae</taxon>
        <taxon>Bursaphelenchus</taxon>
    </lineage>
</organism>
<dbReference type="AlphaFoldDB" id="A0A1I7RH91"/>
<evidence type="ECO:0000313" key="2">
    <source>
        <dbReference type="EMBL" id="CAD5226490.1"/>
    </source>
</evidence>
<feature type="signal peptide" evidence="1">
    <location>
        <begin position="1"/>
        <end position="19"/>
    </location>
</feature>
<dbReference type="EMBL" id="CAJFCV020000004">
    <property type="protein sequence ID" value="CAG9115924.1"/>
    <property type="molecule type" value="Genomic_DNA"/>
</dbReference>